<dbReference type="Proteomes" id="UP000585638">
    <property type="component" value="Unassembled WGS sequence"/>
</dbReference>
<sequence>MSAERAAARLREFADGDAAAVSPLYQLLAGRAAEDAEVAGLLGDRDPELLFAAAHRLVQADPIHPLSAYYATLGGASGPDDGTWPLWRQFVLERADRVRELVANRSLRTDDVRKAALLYPAVALAAKQARGPVALLTVGSCAGFLLLMDKFGYRYQTGAAGQFVAGPAKTPLGLHCVLGGDPPALPKKLAVKAKVGLDRAPVDADDPDEFAWLEACVWADQPERVRWLGVAATMLAKEAPELVAGDPVDGLAEAAGRLPEELPLVVVNSGLRLGERAGDYVAALGKLAAGRPLWWASDEPYDSALHVLMPGRDDLPGEPGEGVLGLVRWSDGHPQAQALARTGRHGQRLEWLPPTG</sequence>
<dbReference type="AlphaFoldDB" id="A0A7W9NFP4"/>
<evidence type="ECO:0000313" key="1">
    <source>
        <dbReference type="EMBL" id="MBB5891622.1"/>
    </source>
</evidence>
<keyword evidence="2" id="KW-1185">Reference proteome</keyword>
<name>A0A7W9NFP4_9PSEU</name>
<proteinExistence type="predicted"/>
<dbReference type="InterPro" id="IPR011200">
    <property type="entry name" value="UCP012608"/>
</dbReference>
<dbReference type="EMBL" id="JACHIR010000001">
    <property type="protein sequence ID" value="MBB5891622.1"/>
    <property type="molecule type" value="Genomic_DNA"/>
</dbReference>
<evidence type="ECO:0008006" key="3">
    <source>
        <dbReference type="Google" id="ProtNLM"/>
    </source>
</evidence>
<evidence type="ECO:0000313" key="2">
    <source>
        <dbReference type="Proteomes" id="UP000585638"/>
    </source>
</evidence>
<dbReference type="RefSeq" id="WP_184861859.1">
    <property type="nucleotide sequence ID" value="NZ_BAAAWY010000095.1"/>
</dbReference>
<reference evidence="1 2" key="1">
    <citation type="submission" date="2020-08" db="EMBL/GenBank/DDBJ databases">
        <title>Sequencing the genomes of 1000 actinobacteria strains.</title>
        <authorList>
            <person name="Klenk H.-P."/>
        </authorList>
    </citation>
    <scope>NUCLEOTIDE SEQUENCE [LARGE SCALE GENOMIC DNA]</scope>
    <source>
        <strain evidence="1 2">DSM 43851</strain>
    </source>
</reference>
<dbReference type="Pfam" id="PF10094">
    <property type="entry name" value="DUF2332"/>
    <property type="match status" value="1"/>
</dbReference>
<organism evidence="1 2">
    <name type="scientific">Kutzneria kofuensis</name>
    <dbReference type="NCBI Taxonomy" id="103725"/>
    <lineage>
        <taxon>Bacteria</taxon>
        <taxon>Bacillati</taxon>
        <taxon>Actinomycetota</taxon>
        <taxon>Actinomycetes</taxon>
        <taxon>Pseudonocardiales</taxon>
        <taxon>Pseudonocardiaceae</taxon>
        <taxon>Kutzneria</taxon>
    </lineage>
</organism>
<gene>
    <name evidence="1" type="ORF">BJ998_002818</name>
</gene>
<comment type="caution">
    <text evidence="1">The sequence shown here is derived from an EMBL/GenBank/DDBJ whole genome shotgun (WGS) entry which is preliminary data.</text>
</comment>
<protein>
    <recommendedName>
        <fullName evidence="3">DUF2332 domain-containing protein</fullName>
    </recommendedName>
</protein>
<accession>A0A7W9NFP4</accession>